<sequence>MRSSKEVLPKCLLLILFAYILLEKNGVEASHRIASTEEHQNVPPATISNRTGYHFQAPKNWINDPNGPMYYNGIYHLFYQFNPLQPVWGNIVWAHSYSTDMINWKPLQHAIYPTKPFDINGCWSGSATILPGNKPVIMYTGIDEQNRQVQNVAFPKNLSDPYLREWVKPDYNPVIKPEGEINSSAFRDPTTAWYGPDSHWKTIIGSRKGRLGMAVLYKSRDFVKWVKAENPLHSSQNSGMWECPDFFPVLPKPMLGVDNSVTRNGLKHVFKVSLDETRYDYYTIGTYDFIHNKYVPNGLSPDNNTGLRFDYGNFYASKTFFDEGKGRRVLWGWSNESDSTQDDWGKGWAGIQTIPRALWLDGNGRQVVQWPIEEVNKLRKKEVGIRRKTVKSGRVIEVKGIEAAQADVEVSFDLSSSLDKAEKFNLSWSDPQKLCGQKGAEEKGGIGPFGLYVLATDDREERTAVFFRIFKEGQKHVILMCQDPTKSSKRTGLYKPTYGGFVNYDLRKSGGKLSLRTLIDHSVVESFGAKGRTCITSRVYPNFAVGSNACIFAFNNGAEDVKIIELTAWEIKKPLMNGI</sequence>
<dbReference type="SMART" id="SM00640">
    <property type="entry name" value="Glyco_32"/>
    <property type="match status" value="1"/>
</dbReference>
<dbReference type="Gene3D" id="2.60.120.560">
    <property type="entry name" value="Exo-inulinase, domain 1"/>
    <property type="match status" value="1"/>
</dbReference>
<keyword evidence="3" id="KW-0325">Glycoprotein</keyword>
<evidence type="ECO:0000259" key="8">
    <source>
        <dbReference type="Pfam" id="PF08244"/>
    </source>
</evidence>
<keyword evidence="2 5" id="KW-0378">Hydrolase</keyword>
<dbReference type="InterPro" id="IPR013320">
    <property type="entry name" value="ConA-like_dom_sf"/>
</dbReference>
<dbReference type="FunFam" id="2.60.120.560:FF:000002">
    <property type="entry name" value="Beta-fructofuranosidase, insoluble isoenzyme CWINV1"/>
    <property type="match status" value="1"/>
</dbReference>
<proteinExistence type="evidence at transcript level"/>
<evidence type="ECO:0000256" key="4">
    <source>
        <dbReference type="ARBA" id="ARBA00023295"/>
    </source>
</evidence>
<reference evidence="9" key="1">
    <citation type="submission" date="2019-03" db="EMBL/GenBank/DDBJ databases">
        <title>Identification and gene expression analysis of cell wall invertase family members.</title>
        <authorList>
            <person name="Miao X.R."/>
            <person name="Niu J.Q."/>
            <person name="Wang A.Q."/>
            <person name="He L.F."/>
        </authorList>
    </citation>
    <scope>NUCLEOTIDE SEQUENCE</scope>
</reference>
<feature type="signal peptide" evidence="6">
    <location>
        <begin position="1"/>
        <end position="29"/>
    </location>
</feature>
<dbReference type="InterPro" id="IPR001362">
    <property type="entry name" value="Glyco_hydro_32"/>
</dbReference>
<dbReference type="CDD" id="cd18624">
    <property type="entry name" value="GH32_Fruct1-like"/>
    <property type="match status" value="1"/>
</dbReference>
<feature type="domain" description="Glycosyl hydrolase family 32 N-terminal" evidence="7">
    <location>
        <begin position="54"/>
        <end position="371"/>
    </location>
</feature>
<evidence type="ECO:0000256" key="2">
    <source>
        <dbReference type="ARBA" id="ARBA00022801"/>
    </source>
</evidence>
<protein>
    <submittedName>
        <fullName evidence="9">Cell wall invertase 1</fullName>
    </submittedName>
</protein>
<dbReference type="FunFam" id="2.115.10.20:FF:000001">
    <property type="entry name" value="Beta-fructofuranosidase, insoluble isoenzyme CWINV1"/>
    <property type="match status" value="1"/>
</dbReference>
<dbReference type="InterPro" id="IPR013189">
    <property type="entry name" value="Glyco_hydro_32_C"/>
</dbReference>
<dbReference type="PANTHER" id="PTHR31953">
    <property type="entry name" value="BETA-FRUCTOFURANOSIDASE, INSOLUBLE ISOENZYME CWINV1-RELATED"/>
    <property type="match status" value="1"/>
</dbReference>
<evidence type="ECO:0000256" key="1">
    <source>
        <dbReference type="ARBA" id="ARBA00009902"/>
    </source>
</evidence>
<evidence type="ECO:0000259" key="7">
    <source>
        <dbReference type="Pfam" id="PF00251"/>
    </source>
</evidence>
<evidence type="ECO:0000256" key="5">
    <source>
        <dbReference type="RuleBase" id="RU362110"/>
    </source>
</evidence>
<organism evidence="9">
    <name type="scientific">Dendrobium catenatum</name>
    <dbReference type="NCBI Taxonomy" id="906689"/>
    <lineage>
        <taxon>Eukaryota</taxon>
        <taxon>Viridiplantae</taxon>
        <taxon>Streptophyta</taxon>
        <taxon>Embryophyta</taxon>
        <taxon>Tracheophyta</taxon>
        <taxon>Spermatophyta</taxon>
        <taxon>Magnoliopsida</taxon>
        <taxon>Liliopsida</taxon>
        <taxon>Asparagales</taxon>
        <taxon>Orchidaceae</taxon>
        <taxon>Epidendroideae</taxon>
        <taxon>Malaxideae</taxon>
        <taxon>Dendrobiinae</taxon>
        <taxon>Dendrobium</taxon>
    </lineage>
</organism>
<evidence type="ECO:0000313" key="9">
    <source>
        <dbReference type="EMBL" id="QIZ03201.1"/>
    </source>
</evidence>
<feature type="domain" description="Glycosyl hydrolase family 32 C-terminal" evidence="8">
    <location>
        <begin position="374"/>
        <end position="570"/>
    </location>
</feature>
<evidence type="ECO:0000256" key="6">
    <source>
        <dbReference type="SAM" id="SignalP"/>
    </source>
</evidence>
<dbReference type="GO" id="GO:0005975">
    <property type="term" value="P:carbohydrate metabolic process"/>
    <property type="evidence" value="ECO:0007669"/>
    <property type="project" value="InterPro"/>
</dbReference>
<keyword evidence="6" id="KW-0732">Signal</keyword>
<dbReference type="InterPro" id="IPR023296">
    <property type="entry name" value="Glyco_hydro_beta-prop_sf"/>
</dbReference>
<dbReference type="SUPFAM" id="SSF49899">
    <property type="entry name" value="Concanavalin A-like lectins/glucanases"/>
    <property type="match status" value="1"/>
</dbReference>
<dbReference type="SUPFAM" id="SSF75005">
    <property type="entry name" value="Arabinanase/levansucrase/invertase"/>
    <property type="match status" value="1"/>
</dbReference>
<dbReference type="Pfam" id="PF08244">
    <property type="entry name" value="Glyco_hydro_32C"/>
    <property type="match status" value="1"/>
</dbReference>
<dbReference type="InterPro" id="IPR013148">
    <property type="entry name" value="Glyco_hydro_32_N"/>
</dbReference>
<comment type="similarity">
    <text evidence="1 5">Belongs to the glycosyl hydrolase 32 family.</text>
</comment>
<evidence type="ECO:0000256" key="3">
    <source>
        <dbReference type="ARBA" id="ARBA00023180"/>
    </source>
</evidence>
<keyword evidence="4 5" id="KW-0326">Glycosidase</keyword>
<dbReference type="Gene3D" id="2.115.10.20">
    <property type="entry name" value="Glycosyl hydrolase domain, family 43"/>
    <property type="match status" value="1"/>
</dbReference>
<dbReference type="AlphaFoldDB" id="A0A974MDF5"/>
<dbReference type="GO" id="GO:0004553">
    <property type="term" value="F:hydrolase activity, hydrolyzing O-glycosyl compounds"/>
    <property type="evidence" value="ECO:0007669"/>
    <property type="project" value="InterPro"/>
</dbReference>
<feature type="chain" id="PRO_5037352715" evidence="6">
    <location>
        <begin position="30"/>
        <end position="579"/>
    </location>
</feature>
<name>A0A974MDF5_9ASPA</name>
<accession>A0A974MDF5</accession>
<dbReference type="Pfam" id="PF00251">
    <property type="entry name" value="Glyco_hydro_32N"/>
    <property type="match status" value="1"/>
</dbReference>
<dbReference type="InterPro" id="IPR050551">
    <property type="entry name" value="Fructan_Metab_Enzymes"/>
</dbReference>
<dbReference type="EMBL" id="MK603916">
    <property type="protein sequence ID" value="QIZ03201.1"/>
    <property type="molecule type" value="mRNA"/>
</dbReference>